<name>A0A9Q6ZI42_MYROD</name>
<reference evidence="2 3" key="1">
    <citation type="submission" date="2021-01" db="EMBL/GenBank/DDBJ databases">
        <title>FDA dAtabase for Regulatory Grade micrObial Sequences (FDA-ARGOS): Supporting development and validation of Infectious Disease Dx tests.</title>
        <authorList>
            <person name="Sproer C."/>
            <person name="Gronow S."/>
            <person name="Severitt S."/>
            <person name="Schroder I."/>
            <person name="Tallon L."/>
            <person name="Sadzewicz L."/>
            <person name="Zhao X."/>
            <person name="Boylan J."/>
            <person name="Ott S."/>
            <person name="Bowen H."/>
            <person name="Vavikolanu K."/>
            <person name="Mehta A."/>
            <person name="Aluvathingal J."/>
            <person name="Nadendla S."/>
            <person name="Lowell S."/>
            <person name="Myers T."/>
            <person name="Yan Y."/>
            <person name="Sichtig H."/>
        </authorList>
    </citation>
    <scope>NUCLEOTIDE SEQUENCE [LARGE SCALE GENOMIC DNA]</scope>
    <source>
        <strain evidence="2 3">FDAARGOS_1131</strain>
    </source>
</reference>
<dbReference type="GeneID" id="93527803"/>
<dbReference type="AlphaFoldDB" id="A0A9Q6ZI42"/>
<dbReference type="Proteomes" id="UP000596202">
    <property type="component" value="Chromosome"/>
</dbReference>
<evidence type="ECO:0000313" key="3">
    <source>
        <dbReference type="Proteomes" id="UP000596202"/>
    </source>
</evidence>
<accession>A0A9Q6ZI42</accession>
<evidence type="ECO:0000313" key="2">
    <source>
        <dbReference type="EMBL" id="QQU01870.1"/>
    </source>
</evidence>
<feature type="chain" id="PRO_5040284692" evidence="1">
    <location>
        <begin position="23"/>
        <end position="259"/>
    </location>
</feature>
<gene>
    <name evidence="2" type="ORF">I6I88_09055</name>
</gene>
<evidence type="ECO:0000256" key="1">
    <source>
        <dbReference type="SAM" id="SignalP"/>
    </source>
</evidence>
<keyword evidence="1" id="KW-0732">Signal</keyword>
<protein>
    <submittedName>
        <fullName evidence="2">Uncharacterized protein</fullName>
    </submittedName>
</protein>
<dbReference type="EMBL" id="CP068108">
    <property type="protein sequence ID" value="QQU01870.1"/>
    <property type="molecule type" value="Genomic_DNA"/>
</dbReference>
<feature type="signal peptide" evidence="1">
    <location>
        <begin position="1"/>
        <end position="22"/>
    </location>
</feature>
<sequence>MKKLILFSFLAAASVMNTPIHAQEKVKFTKEQLKMMDDMLFDEVFVSVSSKKNSTLILKDGTKKVGSVSGVNRKKGQITSIKMKDAAGKKVEYQADEIEEMYLPIAGFEKGAKVANYFGTSKNWGSKSLTKSTNPDEVYVRNITASLKNKKAEKEYLMQLINPSFSSQIEVYADPMASETTSISFGGGPGIGGGVIKSYYIKKGEEVMWLKKGEFEENYNFLFGDNQEFLQKFPYNSIKWEHLSYLIAEYTKMTEEKNA</sequence>
<proteinExistence type="predicted"/>
<dbReference type="RefSeq" id="WP_002985101.1">
    <property type="nucleotide sequence ID" value="NZ_CP068108.1"/>
</dbReference>
<organism evidence="2 3">
    <name type="scientific">Myroides odoratus</name>
    <name type="common">Flavobacterium odoratum</name>
    <dbReference type="NCBI Taxonomy" id="256"/>
    <lineage>
        <taxon>Bacteria</taxon>
        <taxon>Pseudomonadati</taxon>
        <taxon>Bacteroidota</taxon>
        <taxon>Flavobacteriia</taxon>
        <taxon>Flavobacteriales</taxon>
        <taxon>Flavobacteriaceae</taxon>
        <taxon>Myroides</taxon>
    </lineage>
</organism>
<dbReference type="OrthoDB" id="821652at2"/>